<feature type="signal peptide" evidence="1">
    <location>
        <begin position="1"/>
        <end position="26"/>
    </location>
</feature>
<organism evidence="2 3">
    <name type="scientific">Shewanella maritima</name>
    <dbReference type="NCBI Taxonomy" id="2520507"/>
    <lineage>
        <taxon>Bacteria</taxon>
        <taxon>Pseudomonadati</taxon>
        <taxon>Pseudomonadota</taxon>
        <taxon>Gammaproteobacteria</taxon>
        <taxon>Alteromonadales</taxon>
        <taxon>Shewanellaceae</taxon>
        <taxon>Shewanella</taxon>
    </lineage>
</organism>
<proteinExistence type="predicted"/>
<accession>A0A411PM08</accession>
<sequence length="73" mass="8049">MRKHIALYISITGMLLVACTPTVTLAPPEEPIEINLNVKIEHEIAIQVDEKTAPLIDNAIETDNVNSAKNKIE</sequence>
<dbReference type="RefSeq" id="WP_130602709.1">
    <property type="nucleotide sequence ID" value="NZ_CP036200.1"/>
</dbReference>
<reference evidence="2 3" key="1">
    <citation type="submission" date="2019-02" db="EMBL/GenBank/DDBJ databases">
        <title>Shewanella sp. D4-2 isolated from Dokdo Island.</title>
        <authorList>
            <person name="Baek K."/>
        </authorList>
    </citation>
    <scope>NUCLEOTIDE SEQUENCE [LARGE SCALE GENOMIC DNA]</scope>
    <source>
        <strain evidence="2 3">D4-2</strain>
    </source>
</reference>
<dbReference type="InterPro" id="IPR025985">
    <property type="entry name" value="YnbE"/>
</dbReference>
<feature type="chain" id="PRO_5019569481" evidence="1">
    <location>
        <begin position="27"/>
        <end position="73"/>
    </location>
</feature>
<dbReference type="Pfam" id="PF13617">
    <property type="entry name" value="Lipoprotein_19"/>
    <property type="match status" value="1"/>
</dbReference>
<dbReference type="OrthoDB" id="9807866at2"/>
<gene>
    <name evidence="2" type="ORF">EXU30_18990</name>
</gene>
<keyword evidence="2" id="KW-0449">Lipoprotein</keyword>
<keyword evidence="3" id="KW-1185">Reference proteome</keyword>
<evidence type="ECO:0000313" key="3">
    <source>
        <dbReference type="Proteomes" id="UP000291106"/>
    </source>
</evidence>
<evidence type="ECO:0000313" key="2">
    <source>
        <dbReference type="EMBL" id="QBF84518.1"/>
    </source>
</evidence>
<protein>
    <submittedName>
        <fullName evidence="2">YnbE family lipoprotein</fullName>
    </submittedName>
</protein>
<dbReference type="KEGG" id="smai:EXU30_18990"/>
<dbReference type="Proteomes" id="UP000291106">
    <property type="component" value="Chromosome"/>
</dbReference>
<dbReference type="EMBL" id="CP036200">
    <property type="protein sequence ID" value="QBF84518.1"/>
    <property type="molecule type" value="Genomic_DNA"/>
</dbReference>
<name>A0A411PM08_9GAMM</name>
<evidence type="ECO:0000256" key="1">
    <source>
        <dbReference type="SAM" id="SignalP"/>
    </source>
</evidence>
<dbReference type="PROSITE" id="PS51257">
    <property type="entry name" value="PROKAR_LIPOPROTEIN"/>
    <property type="match status" value="1"/>
</dbReference>
<keyword evidence="1" id="KW-0732">Signal</keyword>
<dbReference type="AlphaFoldDB" id="A0A411PM08"/>